<feature type="region of interest" description="Disordered" evidence="1">
    <location>
        <begin position="51"/>
        <end position="103"/>
    </location>
</feature>
<dbReference type="Proteomes" id="UP001499938">
    <property type="component" value="Unassembled WGS sequence"/>
</dbReference>
<reference evidence="3" key="1">
    <citation type="journal article" date="2019" name="Int. J. Syst. Evol. Microbiol.">
        <title>The Global Catalogue of Microorganisms (GCM) 10K type strain sequencing project: providing services to taxonomists for standard genome sequencing and annotation.</title>
        <authorList>
            <consortium name="The Broad Institute Genomics Platform"/>
            <consortium name="The Broad Institute Genome Sequencing Center for Infectious Disease"/>
            <person name="Wu L."/>
            <person name="Ma J."/>
        </authorList>
    </citation>
    <scope>NUCLEOTIDE SEQUENCE [LARGE SCALE GENOMIC DNA]</scope>
    <source>
        <strain evidence="3">JCM 15592</strain>
    </source>
</reference>
<evidence type="ECO:0000313" key="3">
    <source>
        <dbReference type="Proteomes" id="UP001499938"/>
    </source>
</evidence>
<evidence type="ECO:0000256" key="1">
    <source>
        <dbReference type="SAM" id="MobiDB-lite"/>
    </source>
</evidence>
<organism evidence="2 3">
    <name type="scientific">Nostocoides veronense</name>
    <dbReference type="NCBI Taxonomy" id="330836"/>
    <lineage>
        <taxon>Bacteria</taxon>
        <taxon>Bacillati</taxon>
        <taxon>Actinomycetota</taxon>
        <taxon>Actinomycetes</taxon>
        <taxon>Micrococcales</taxon>
        <taxon>Intrasporangiaceae</taxon>
        <taxon>Nostocoides</taxon>
    </lineage>
</organism>
<feature type="compositionally biased region" description="Basic and acidic residues" evidence="1">
    <location>
        <begin position="61"/>
        <end position="81"/>
    </location>
</feature>
<keyword evidence="3" id="KW-1185">Reference proteome</keyword>
<protein>
    <submittedName>
        <fullName evidence="2">Uncharacterized protein</fullName>
    </submittedName>
</protein>
<evidence type="ECO:0000313" key="2">
    <source>
        <dbReference type="EMBL" id="GAA1798649.1"/>
    </source>
</evidence>
<comment type="caution">
    <text evidence="2">The sequence shown here is derived from an EMBL/GenBank/DDBJ whole genome shotgun (WGS) entry which is preliminary data.</text>
</comment>
<name>A0ABP4XYX3_9MICO</name>
<proteinExistence type="predicted"/>
<accession>A0ABP4XYX3</accession>
<sequence>MKGPHGIRQIPEGIALVEVLAGAAVARQVGDDEGEVLGERRDIARSVGDATGARAAAVEENEGRTRARGGDEEFARSDPDHNCPLSRTTRARPNELALFGTAR</sequence>
<dbReference type="EMBL" id="BAAAPO010000037">
    <property type="protein sequence ID" value="GAA1798649.1"/>
    <property type="molecule type" value="Genomic_DNA"/>
</dbReference>
<gene>
    <name evidence="2" type="ORF">GCM10009811_23380</name>
</gene>